<accession>A0A4Y2D221</accession>
<evidence type="ECO:0000313" key="3">
    <source>
        <dbReference type="Proteomes" id="UP000499080"/>
    </source>
</evidence>
<gene>
    <name evidence="2" type="ORF">AVEN_184_1</name>
</gene>
<comment type="caution">
    <text evidence="2">The sequence shown here is derived from an EMBL/GenBank/DDBJ whole genome shotgun (WGS) entry which is preliminary data.</text>
</comment>
<reference evidence="2 3" key="1">
    <citation type="journal article" date="2019" name="Sci. Rep.">
        <title>Orb-weaving spider Araneus ventricosus genome elucidates the spidroin gene catalogue.</title>
        <authorList>
            <person name="Kono N."/>
            <person name="Nakamura H."/>
            <person name="Ohtoshi R."/>
            <person name="Moran D.A.P."/>
            <person name="Shinohara A."/>
            <person name="Yoshida Y."/>
            <person name="Fujiwara M."/>
            <person name="Mori M."/>
            <person name="Tomita M."/>
            <person name="Arakawa K."/>
        </authorList>
    </citation>
    <scope>NUCLEOTIDE SEQUENCE [LARGE SCALE GENOMIC DNA]</scope>
</reference>
<proteinExistence type="predicted"/>
<dbReference type="Proteomes" id="UP000499080">
    <property type="component" value="Unassembled WGS sequence"/>
</dbReference>
<sequence>MNSIEVKRNSEQRPKKRRYYGNQHSKQHCVDNALKESSPVSRNPEVSSTPEPVRISASRKKLGLKSSSVPFTSTFEGNSIFDKELFLSISDKRVAGLSSLISITCSSCKIQVSTRNSKLLGPKKNIPKINRINLRHS</sequence>
<keyword evidence="3" id="KW-1185">Reference proteome</keyword>
<organism evidence="2 3">
    <name type="scientific">Araneus ventricosus</name>
    <name type="common">Orbweaver spider</name>
    <name type="synonym">Epeira ventricosa</name>
    <dbReference type="NCBI Taxonomy" id="182803"/>
    <lineage>
        <taxon>Eukaryota</taxon>
        <taxon>Metazoa</taxon>
        <taxon>Ecdysozoa</taxon>
        <taxon>Arthropoda</taxon>
        <taxon>Chelicerata</taxon>
        <taxon>Arachnida</taxon>
        <taxon>Araneae</taxon>
        <taxon>Araneomorphae</taxon>
        <taxon>Entelegynae</taxon>
        <taxon>Araneoidea</taxon>
        <taxon>Araneidae</taxon>
        <taxon>Araneus</taxon>
    </lineage>
</organism>
<evidence type="ECO:0000313" key="2">
    <source>
        <dbReference type="EMBL" id="GBM10812.1"/>
    </source>
</evidence>
<protein>
    <submittedName>
        <fullName evidence="2">Uncharacterized protein</fullName>
    </submittedName>
</protein>
<evidence type="ECO:0000256" key="1">
    <source>
        <dbReference type="SAM" id="MobiDB-lite"/>
    </source>
</evidence>
<feature type="compositionally biased region" description="Basic and acidic residues" evidence="1">
    <location>
        <begin position="1"/>
        <end position="13"/>
    </location>
</feature>
<feature type="region of interest" description="Disordered" evidence="1">
    <location>
        <begin position="1"/>
        <end position="55"/>
    </location>
</feature>
<dbReference type="EMBL" id="BGPR01000290">
    <property type="protein sequence ID" value="GBM10812.1"/>
    <property type="molecule type" value="Genomic_DNA"/>
</dbReference>
<feature type="compositionally biased region" description="Polar residues" evidence="1">
    <location>
        <begin position="38"/>
        <end position="50"/>
    </location>
</feature>
<name>A0A4Y2D221_ARAVE</name>
<dbReference type="AlphaFoldDB" id="A0A4Y2D221"/>